<proteinExistence type="predicted"/>
<organism evidence="1 2">
    <name type="scientific">Acyrthosiphon pisum</name>
    <name type="common">Pea aphid</name>
    <dbReference type="NCBI Taxonomy" id="7029"/>
    <lineage>
        <taxon>Eukaryota</taxon>
        <taxon>Metazoa</taxon>
        <taxon>Ecdysozoa</taxon>
        <taxon>Arthropoda</taxon>
        <taxon>Hexapoda</taxon>
        <taxon>Insecta</taxon>
        <taxon>Pterygota</taxon>
        <taxon>Neoptera</taxon>
        <taxon>Paraneoptera</taxon>
        <taxon>Hemiptera</taxon>
        <taxon>Sternorrhyncha</taxon>
        <taxon>Aphidomorpha</taxon>
        <taxon>Aphidoidea</taxon>
        <taxon>Aphididae</taxon>
        <taxon>Macrosiphini</taxon>
        <taxon>Acyrthosiphon</taxon>
    </lineage>
</organism>
<dbReference type="GeneID" id="115033858"/>
<dbReference type="EnsemblMetazoa" id="XM_029488354.1">
    <property type="protein sequence ID" value="XP_029344214.1"/>
    <property type="gene ID" value="LOC115033858"/>
</dbReference>
<accession>A0A8R2JQS4</accession>
<reference evidence="1" key="2">
    <citation type="submission" date="2022-06" db="UniProtKB">
        <authorList>
            <consortium name="EnsemblMetazoa"/>
        </authorList>
    </citation>
    <scope>IDENTIFICATION</scope>
</reference>
<evidence type="ECO:0000313" key="1">
    <source>
        <dbReference type="EnsemblMetazoa" id="XP_029344214.1"/>
    </source>
</evidence>
<dbReference type="AlphaFoldDB" id="A0A8R2JQS4"/>
<keyword evidence="2" id="KW-1185">Reference proteome</keyword>
<protein>
    <submittedName>
        <fullName evidence="1">Uncharacterized protein</fullName>
    </submittedName>
</protein>
<reference evidence="2" key="1">
    <citation type="submission" date="2010-06" db="EMBL/GenBank/DDBJ databases">
        <authorList>
            <person name="Jiang H."/>
            <person name="Abraham K."/>
            <person name="Ali S."/>
            <person name="Alsbrooks S.L."/>
            <person name="Anim B.N."/>
            <person name="Anosike U.S."/>
            <person name="Attaway T."/>
            <person name="Bandaranaike D.P."/>
            <person name="Battles P.K."/>
            <person name="Bell S.N."/>
            <person name="Bell A.V."/>
            <person name="Beltran B."/>
            <person name="Bickham C."/>
            <person name="Bustamante Y."/>
            <person name="Caleb T."/>
            <person name="Canada A."/>
            <person name="Cardenas V."/>
            <person name="Carter K."/>
            <person name="Chacko J."/>
            <person name="Chandrabose M.N."/>
            <person name="Chavez D."/>
            <person name="Chavez A."/>
            <person name="Chen L."/>
            <person name="Chu H.-S."/>
            <person name="Claassen K.J."/>
            <person name="Cockrell R."/>
            <person name="Collins M."/>
            <person name="Cooper J.A."/>
            <person name="Cree A."/>
            <person name="Curry S.M."/>
            <person name="Da Y."/>
            <person name="Dao M.D."/>
            <person name="Das B."/>
            <person name="Davila M.-L."/>
            <person name="Davy-Carroll L."/>
            <person name="Denson S."/>
            <person name="Dinh H."/>
            <person name="Ebong V.E."/>
            <person name="Edwards J.R."/>
            <person name="Egan A."/>
            <person name="El-Daye J."/>
            <person name="Escobedo L."/>
            <person name="Fernandez S."/>
            <person name="Fernando P.R."/>
            <person name="Flagg N."/>
            <person name="Forbes L.D."/>
            <person name="Fowler R.G."/>
            <person name="Fu Q."/>
            <person name="Gabisi R.A."/>
            <person name="Ganer J."/>
            <person name="Garbino Pronczuk A."/>
            <person name="Garcia R.M."/>
            <person name="Garner T."/>
            <person name="Garrett T.E."/>
            <person name="Gonzalez D.A."/>
            <person name="Hamid H."/>
            <person name="Hawkins E.S."/>
            <person name="Hirani K."/>
            <person name="Hogues M.E."/>
            <person name="Hollins B."/>
            <person name="Hsiao C.-H."/>
            <person name="Jabil R."/>
            <person name="James M.L."/>
            <person name="Jhangiani S.N."/>
            <person name="Johnson B."/>
            <person name="Johnson Q."/>
            <person name="Joshi V."/>
            <person name="Kalu J.B."/>
            <person name="Kam C."/>
            <person name="Kashfia A."/>
            <person name="Keebler J."/>
            <person name="Kisamo H."/>
            <person name="Kovar C.L."/>
            <person name="Lago L.A."/>
            <person name="Lai C.-Y."/>
            <person name="Laidlaw J."/>
            <person name="Lara F."/>
            <person name="Le T.-K."/>
            <person name="Lee S.L."/>
            <person name="Legall F.H."/>
            <person name="Lemon S.J."/>
            <person name="Lewis L.R."/>
            <person name="Li B."/>
            <person name="Liu Y."/>
            <person name="Liu Y.-S."/>
            <person name="Lopez J."/>
            <person name="Lozado R.J."/>
            <person name="Lu J."/>
            <person name="Madu R.C."/>
            <person name="Maheshwari M."/>
            <person name="Maheshwari R."/>
            <person name="Malloy K."/>
            <person name="Martinez E."/>
            <person name="Mathew T."/>
            <person name="Mercado I.C."/>
            <person name="Mercado C."/>
            <person name="Meyer B."/>
            <person name="Montgomery K."/>
            <person name="Morgan M.B."/>
            <person name="Munidasa M."/>
            <person name="Nazareth L.V."/>
            <person name="Nelson J."/>
            <person name="Ng B.M."/>
            <person name="Nguyen N.B."/>
            <person name="Nguyen P.Q."/>
            <person name="Nguyen T."/>
            <person name="Obregon M."/>
            <person name="Okwuonu G.O."/>
            <person name="Onwere C.G."/>
            <person name="Orozco G."/>
            <person name="Parra A."/>
            <person name="Patel S."/>
            <person name="Patil S."/>
            <person name="Perez A."/>
            <person name="Perez Y."/>
            <person name="Pham C."/>
            <person name="Primus E.L."/>
            <person name="Pu L.-L."/>
            <person name="Puazo M."/>
            <person name="Qin X."/>
            <person name="Quiroz J.B."/>
            <person name="Reese J."/>
            <person name="Richards S."/>
            <person name="Rives C.M."/>
            <person name="Robberts R."/>
            <person name="Ruiz S.J."/>
            <person name="Ruiz M.J."/>
            <person name="Santibanez J."/>
            <person name="Schneider B.W."/>
            <person name="Sisson I."/>
            <person name="Smith M."/>
            <person name="Sodergren E."/>
            <person name="Song X.-Z."/>
            <person name="Song B.B."/>
            <person name="Summersgill H."/>
            <person name="Thelus R."/>
            <person name="Thornton R.D."/>
            <person name="Trejos Z.Y."/>
            <person name="Usmani K."/>
            <person name="Vattathil S."/>
            <person name="Villasana D."/>
            <person name="Walker D.L."/>
            <person name="Wang S."/>
            <person name="Wang K."/>
            <person name="White C.S."/>
            <person name="Williams A.C."/>
            <person name="Williamson J."/>
            <person name="Wilson K."/>
            <person name="Woghiren I.O."/>
            <person name="Woodworth J.R."/>
            <person name="Worley K.C."/>
            <person name="Wright R.A."/>
            <person name="Wu W."/>
            <person name="Young L."/>
            <person name="Zhang L."/>
            <person name="Zhang J."/>
            <person name="Zhu Y."/>
            <person name="Muzny D.M."/>
            <person name="Weinstock G."/>
            <person name="Gibbs R.A."/>
        </authorList>
    </citation>
    <scope>NUCLEOTIDE SEQUENCE [LARGE SCALE GENOMIC DNA]</scope>
    <source>
        <strain evidence="2">LSR1</strain>
    </source>
</reference>
<name>A0A8R2JQS4_ACYPI</name>
<dbReference type="RefSeq" id="XP_029344214.1">
    <property type="nucleotide sequence ID" value="XM_029488354.1"/>
</dbReference>
<sequence length="104" mass="12088">MALPDLCVVNYEHVITEIRHESIPRLDKNNEDQCCASQLPPRAVGYTRWVFRDDRGWVGARTTCCIRVVIYMKLVGHWSSTSRYRYGDGDDCDDGDHRRVVSRQ</sequence>
<dbReference type="Proteomes" id="UP000007819">
    <property type="component" value="Chromosome A1"/>
</dbReference>
<dbReference type="KEGG" id="api:115033858"/>
<evidence type="ECO:0000313" key="2">
    <source>
        <dbReference type="Proteomes" id="UP000007819"/>
    </source>
</evidence>